<evidence type="ECO:0000256" key="4">
    <source>
        <dbReference type="ARBA" id="ARBA00023136"/>
    </source>
</evidence>
<sequence length="537" mass="59574">MAVNSHPVTVGHTSFADTPGKDHNSFAPLANNASNAGTEVLRQSKTHRRTSSLVATSERRRSRFSFSGPSYEQREYHANSSSANTTRSAIDDDDYGIEDEIAFDIDDEDPYSTNPASVPLRLESTNTILLKKIAINATFILLWYTFSLSLSLYNKWMFSGGHLDFRFPLFATSIHMVTQTILAGVILFFIPRLRPKPETRMSWRVYLLHVGSCGVATGADIGLGNMSLRFITLGFYSQSSLWFTSSSHLIMFFLAMVKSSNLVFVLFFAFIFRLEKPTVQLISIIAMMTVGVIMMVASEAQFVFIGFILVLIAAILSGFRWSLTQILLKRNESTSNPFSTIFYLAPVMCVTLVILAIPIEGLHNFLSAPIWQEESWFLWFLILVAPGVIAFLMTAAEFFLLHRTNVVTLSIVGIFKEVVTIGASAGIYGDKLTAVNVSGLIVALIAIALYNYIRIKNMKQKIRRQQIIGSASTTSLTNGKSDIESGNRPAYTALPTGADELEMQRLPRKSSSRAGDAEELFDSVAEESLFIRGQSKT</sequence>
<feature type="transmembrane region" description="Helical" evidence="6">
    <location>
        <begin position="407"/>
        <end position="428"/>
    </location>
</feature>
<keyword evidence="3 6" id="KW-1133">Transmembrane helix</keyword>
<feature type="transmembrane region" description="Helical" evidence="6">
    <location>
        <begin position="434"/>
        <end position="453"/>
    </location>
</feature>
<dbReference type="Proteomes" id="UP001217417">
    <property type="component" value="Unassembled WGS sequence"/>
</dbReference>
<comment type="subcellular location">
    <subcellularLocation>
        <location evidence="1">Membrane</location>
        <topology evidence="1">Multi-pass membrane protein</topology>
    </subcellularLocation>
</comment>
<evidence type="ECO:0000256" key="3">
    <source>
        <dbReference type="ARBA" id="ARBA00022989"/>
    </source>
</evidence>
<evidence type="ECO:0000256" key="5">
    <source>
        <dbReference type="SAM" id="MobiDB-lite"/>
    </source>
</evidence>
<dbReference type="PANTHER" id="PTHR11132">
    <property type="entry name" value="SOLUTE CARRIER FAMILY 35"/>
    <property type="match status" value="1"/>
</dbReference>
<dbReference type="Pfam" id="PF03151">
    <property type="entry name" value="TPT"/>
    <property type="match status" value="1"/>
</dbReference>
<feature type="transmembrane region" description="Helical" evidence="6">
    <location>
        <begin position="340"/>
        <end position="357"/>
    </location>
</feature>
<evidence type="ECO:0000259" key="7">
    <source>
        <dbReference type="Pfam" id="PF03151"/>
    </source>
</evidence>
<dbReference type="InterPro" id="IPR050186">
    <property type="entry name" value="TPT_transporter"/>
</dbReference>
<feature type="compositionally biased region" description="Low complexity" evidence="5">
    <location>
        <begin position="78"/>
        <end position="88"/>
    </location>
</feature>
<name>A0AAD7QZC6_9ASCO</name>
<protein>
    <submittedName>
        <fullName evidence="8">Triose-phosphate transporter family-domain-containing protein</fullName>
    </submittedName>
</protein>
<accession>A0AAD7QZC6</accession>
<comment type="caution">
    <text evidence="8">The sequence shown here is derived from an EMBL/GenBank/DDBJ whole genome shotgun (WGS) entry which is preliminary data.</text>
</comment>
<keyword evidence="9" id="KW-1185">Reference proteome</keyword>
<organism evidence="8 9">
    <name type="scientific">Lipomyces tetrasporus</name>
    <dbReference type="NCBI Taxonomy" id="54092"/>
    <lineage>
        <taxon>Eukaryota</taxon>
        <taxon>Fungi</taxon>
        <taxon>Dikarya</taxon>
        <taxon>Ascomycota</taxon>
        <taxon>Saccharomycotina</taxon>
        <taxon>Lipomycetes</taxon>
        <taxon>Lipomycetales</taxon>
        <taxon>Lipomycetaceae</taxon>
        <taxon>Lipomyces</taxon>
    </lineage>
</organism>
<proteinExistence type="predicted"/>
<keyword evidence="4 6" id="KW-0472">Membrane</keyword>
<evidence type="ECO:0000256" key="1">
    <source>
        <dbReference type="ARBA" id="ARBA00004141"/>
    </source>
</evidence>
<evidence type="ECO:0000256" key="6">
    <source>
        <dbReference type="SAM" id="Phobius"/>
    </source>
</evidence>
<feature type="transmembrane region" description="Helical" evidence="6">
    <location>
        <begin position="133"/>
        <end position="153"/>
    </location>
</feature>
<gene>
    <name evidence="8" type="ORF">POJ06DRAFT_16466</name>
</gene>
<feature type="region of interest" description="Disordered" evidence="5">
    <location>
        <begin position="1"/>
        <end position="90"/>
    </location>
</feature>
<feature type="compositionally biased region" description="Polar residues" evidence="5">
    <location>
        <begin position="31"/>
        <end position="43"/>
    </location>
</feature>
<evidence type="ECO:0000313" key="9">
    <source>
        <dbReference type="Proteomes" id="UP001217417"/>
    </source>
</evidence>
<dbReference type="AlphaFoldDB" id="A0AAD7QZC6"/>
<evidence type="ECO:0000256" key="2">
    <source>
        <dbReference type="ARBA" id="ARBA00022692"/>
    </source>
</evidence>
<dbReference type="GO" id="GO:0016020">
    <property type="term" value="C:membrane"/>
    <property type="evidence" value="ECO:0007669"/>
    <property type="project" value="UniProtKB-SubCell"/>
</dbReference>
<feature type="region of interest" description="Disordered" evidence="5">
    <location>
        <begin position="474"/>
        <end position="494"/>
    </location>
</feature>
<feature type="transmembrane region" description="Helical" evidence="6">
    <location>
        <begin position="279"/>
        <end position="296"/>
    </location>
</feature>
<feature type="domain" description="Sugar phosphate transporter" evidence="7">
    <location>
        <begin position="138"/>
        <end position="451"/>
    </location>
</feature>
<feature type="transmembrane region" description="Helical" evidence="6">
    <location>
        <begin position="205"/>
        <end position="228"/>
    </location>
</feature>
<dbReference type="GeneID" id="80879872"/>
<feature type="transmembrane region" description="Helical" evidence="6">
    <location>
        <begin position="302"/>
        <end position="319"/>
    </location>
</feature>
<feature type="transmembrane region" description="Helical" evidence="6">
    <location>
        <begin position="377"/>
        <end position="400"/>
    </location>
</feature>
<feature type="transmembrane region" description="Helical" evidence="6">
    <location>
        <begin position="248"/>
        <end position="272"/>
    </location>
</feature>
<feature type="transmembrane region" description="Helical" evidence="6">
    <location>
        <begin position="173"/>
        <end position="193"/>
    </location>
</feature>
<evidence type="ECO:0000313" key="8">
    <source>
        <dbReference type="EMBL" id="KAJ8104251.1"/>
    </source>
</evidence>
<reference evidence="8" key="1">
    <citation type="submission" date="2023-03" db="EMBL/GenBank/DDBJ databases">
        <title>Near-Complete genome sequence of Lipomyces tetrasporous NRRL Y-64009, an oleaginous yeast capable of growing on lignocellulosic hydrolysates.</title>
        <authorList>
            <consortium name="Lawrence Berkeley National Laboratory"/>
            <person name="Jagtap S.S."/>
            <person name="Liu J.-J."/>
            <person name="Walukiewicz H.E."/>
            <person name="Pangilinan J."/>
            <person name="Lipzen A."/>
            <person name="Ahrendt S."/>
            <person name="Koriabine M."/>
            <person name="Cobaugh K."/>
            <person name="Salamov A."/>
            <person name="Yoshinaga Y."/>
            <person name="Ng V."/>
            <person name="Daum C."/>
            <person name="Grigoriev I.V."/>
            <person name="Slininger P.J."/>
            <person name="Dien B.S."/>
            <person name="Jin Y.-S."/>
            <person name="Rao C.V."/>
        </authorList>
    </citation>
    <scope>NUCLEOTIDE SEQUENCE</scope>
    <source>
        <strain evidence="8">NRRL Y-64009</strain>
    </source>
</reference>
<dbReference type="RefSeq" id="XP_056047701.1">
    <property type="nucleotide sequence ID" value="XM_056184706.1"/>
</dbReference>
<dbReference type="InterPro" id="IPR004853">
    <property type="entry name" value="Sugar_P_trans_dom"/>
</dbReference>
<dbReference type="EMBL" id="JARPMG010000001">
    <property type="protein sequence ID" value="KAJ8104251.1"/>
    <property type="molecule type" value="Genomic_DNA"/>
</dbReference>
<keyword evidence="2 6" id="KW-0812">Transmembrane</keyword>